<name>A0A1G7VW27_9SPHI</name>
<accession>A0A1G7VW27</accession>
<reference evidence="2" key="1">
    <citation type="submission" date="2016-10" db="EMBL/GenBank/DDBJ databases">
        <authorList>
            <person name="Varghese N."/>
            <person name="Submissions S."/>
        </authorList>
    </citation>
    <scope>NUCLEOTIDE SEQUENCE [LARGE SCALE GENOMIC DNA]</scope>
    <source>
        <strain evidence="2">Gh-67</strain>
    </source>
</reference>
<protein>
    <submittedName>
        <fullName evidence="1">Antitoxin of type II TA system, VapB</fullName>
    </submittedName>
</protein>
<dbReference type="EMBL" id="FNCG01000004">
    <property type="protein sequence ID" value="SDG63927.1"/>
    <property type="molecule type" value="Genomic_DNA"/>
</dbReference>
<gene>
    <name evidence="1" type="ORF">SAMN05192573_104210</name>
</gene>
<dbReference type="RefSeq" id="WP_208102359.1">
    <property type="nucleotide sequence ID" value="NZ_CP071878.2"/>
</dbReference>
<dbReference type="Pfam" id="PF09957">
    <property type="entry name" value="VapB_antitoxin"/>
    <property type="match status" value="1"/>
</dbReference>
<organism evidence="1 2">
    <name type="scientific">Mucilaginibacter gossypii</name>
    <dbReference type="NCBI Taxonomy" id="551996"/>
    <lineage>
        <taxon>Bacteria</taxon>
        <taxon>Pseudomonadati</taxon>
        <taxon>Bacteroidota</taxon>
        <taxon>Sphingobacteriia</taxon>
        <taxon>Sphingobacteriales</taxon>
        <taxon>Sphingobacteriaceae</taxon>
        <taxon>Mucilaginibacter</taxon>
    </lineage>
</organism>
<dbReference type="STRING" id="551996.SAMN05192573_104210"/>
<dbReference type="InterPro" id="IPR019239">
    <property type="entry name" value="VapB_antitoxin"/>
</dbReference>
<keyword evidence="2" id="KW-1185">Reference proteome</keyword>
<sequence length="84" mass="9859">MRYKENVRIDILFDGFCVYLLKFMCMRTNVDINDELIAKAQKLGNIKTKKAVIEEALKLYVTIENQKKLAELWGKVELDDKAFE</sequence>
<dbReference type="AlphaFoldDB" id="A0A1G7VW27"/>
<evidence type="ECO:0000313" key="1">
    <source>
        <dbReference type="EMBL" id="SDG63927.1"/>
    </source>
</evidence>
<evidence type="ECO:0000313" key="2">
    <source>
        <dbReference type="Proteomes" id="UP000199705"/>
    </source>
</evidence>
<dbReference type="Proteomes" id="UP000199705">
    <property type="component" value="Unassembled WGS sequence"/>
</dbReference>
<proteinExistence type="predicted"/>